<evidence type="ECO:0000256" key="4">
    <source>
        <dbReference type="ARBA" id="ARBA00022490"/>
    </source>
</evidence>
<dbReference type="PANTHER" id="PTHR21634:SF12">
    <property type="entry name" value="FOLLICULIN-INTERACTING PROTEIN 1"/>
    <property type="match status" value="1"/>
</dbReference>
<keyword evidence="10" id="KW-1185">Reference proteome</keyword>
<proteinExistence type="inferred from homology"/>
<comment type="similarity">
    <text evidence="3">Belongs to the FNIP family.</text>
</comment>
<evidence type="ECO:0000313" key="10">
    <source>
        <dbReference type="Proteomes" id="UP000281406"/>
    </source>
</evidence>
<keyword evidence="5" id="KW-0472">Membrane</keyword>
<protein>
    <submittedName>
        <fullName evidence="9">Folliculin-interacting protein 1</fullName>
    </submittedName>
</protein>
<evidence type="ECO:0000256" key="7">
    <source>
        <dbReference type="SAM" id="MobiDB-lite"/>
    </source>
</evidence>
<keyword evidence="6" id="KW-0458">Lysosome</keyword>
<dbReference type="InterPro" id="IPR028086">
    <property type="entry name" value="FNIP_C_dom"/>
</dbReference>
<evidence type="ECO:0000256" key="6">
    <source>
        <dbReference type="ARBA" id="ARBA00023228"/>
    </source>
</evidence>
<feature type="region of interest" description="Disordered" evidence="7">
    <location>
        <begin position="920"/>
        <end position="962"/>
    </location>
</feature>
<feature type="domain" description="UDENN FNIP1/2-type" evidence="8">
    <location>
        <begin position="49"/>
        <end position="1154"/>
    </location>
</feature>
<evidence type="ECO:0000256" key="3">
    <source>
        <dbReference type="ARBA" id="ARBA00007541"/>
    </source>
</evidence>
<accession>A0A3N0XUB4</accession>
<dbReference type="PANTHER" id="PTHR21634">
    <property type="entry name" value="RE13835P"/>
    <property type="match status" value="1"/>
</dbReference>
<dbReference type="EMBL" id="RJVU01059915">
    <property type="protein sequence ID" value="ROJ62415.1"/>
    <property type="molecule type" value="Genomic_DNA"/>
</dbReference>
<gene>
    <name evidence="9" type="ORF">DPX16_21401</name>
</gene>
<dbReference type="Pfam" id="PF14636">
    <property type="entry name" value="FNIP_N"/>
    <property type="match status" value="1"/>
</dbReference>
<dbReference type="Pfam" id="PF14638">
    <property type="entry name" value="FNIP_C"/>
    <property type="match status" value="1"/>
</dbReference>
<dbReference type="GO" id="GO:0042030">
    <property type="term" value="F:ATPase inhibitor activity"/>
    <property type="evidence" value="ECO:0007669"/>
    <property type="project" value="TreeGrafter"/>
</dbReference>
<dbReference type="InterPro" id="IPR028084">
    <property type="entry name" value="FNIP_N_dom"/>
</dbReference>
<dbReference type="InterPro" id="IPR026156">
    <property type="entry name" value="FNIP_fam"/>
</dbReference>
<dbReference type="Proteomes" id="UP000281406">
    <property type="component" value="Unassembled WGS sequence"/>
</dbReference>
<comment type="subcellular location">
    <subcellularLocation>
        <location evidence="1">Cytoplasm</location>
    </subcellularLocation>
    <subcellularLocation>
        <location evidence="2">Lysosome membrane</location>
    </subcellularLocation>
</comment>
<dbReference type="GO" id="GO:0005765">
    <property type="term" value="C:lysosomal membrane"/>
    <property type="evidence" value="ECO:0007669"/>
    <property type="project" value="UniProtKB-SubCell"/>
</dbReference>
<reference evidence="9 10" key="1">
    <citation type="submission" date="2018-10" db="EMBL/GenBank/DDBJ databases">
        <title>Genome assembly for a Yunnan-Guizhou Plateau 3E fish, Anabarilius grahami (Regan), and its evolutionary and genetic applications.</title>
        <authorList>
            <person name="Jiang W."/>
        </authorList>
    </citation>
    <scope>NUCLEOTIDE SEQUENCE [LARGE SCALE GENOMIC DNA]</scope>
    <source>
        <strain evidence="9">AG-KIZ</strain>
        <tissue evidence="9">Muscle</tissue>
    </source>
</reference>
<dbReference type="GO" id="GO:0051087">
    <property type="term" value="F:protein-folding chaperone binding"/>
    <property type="evidence" value="ECO:0007669"/>
    <property type="project" value="TreeGrafter"/>
</dbReference>
<dbReference type="Pfam" id="PF14637">
    <property type="entry name" value="FNIP_M"/>
    <property type="match status" value="1"/>
</dbReference>
<evidence type="ECO:0000256" key="5">
    <source>
        <dbReference type="ARBA" id="ARBA00023136"/>
    </source>
</evidence>
<dbReference type="OrthoDB" id="10051712at2759"/>
<organism evidence="9 10">
    <name type="scientific">Anabarilius grahami</name>
    <name type="common">Kanglang fish</name>
    <name type="synonym">Barilius grahami</name>
    <dbReference type="NCBI Taxonomy" id="495550"/>
    <lineage>
        <taxon>Eukaryota</taxon>
        <taxon>Metazoa</taxon>
        <taxon>Chordata</taxon>
        <taxon>Craniata</taxon>
        <taxon>Vertebrata</taxon>
        <taxon>Euteleostomi</taxon>
        <taxon>Actinopterygii</taxon>
        <taxon>Neopterygii</taxon>
        <taxon>Teleostei</taxon>
        <taxon>Ostariophysi</taxon>
        <taxon>Cypriniformes</taxon>
        <taxon>Xenocyprididae</taxon>
        <taxon>Xenocypridinae</taxon>
        <taxon>Xenocypridinae incertae sedis</taxon>
        <taxon>Anabarilius</taxon>
    </lineage>
</organism>
<dbReference type="InterPro" id="IPR028085">
    <property type="entry name" value="FNIP_mid_dom"/>
</dbReference>
<comment type="caution">
    <text evidence="9">The sequence shown here is derived from an EMBL/GenBank/DDBJ whole genome shotgun (WGS) entry which is preliminary data.</text>
</comment>
<name>A0A3N0XUB4_ANAGA</name>
<dbReference type="PROSITE" id="PS51836">
    <property type="entry name" value="DENN_FNIP12"/>
    <property type="match status" value="1"/>
</dbReference>
<evidence type="ECO:0000256" key="1">
    <source>
        <dbReference type="ARBA" id="ARBA00004496"/>
    </source>
</evidence>
<dbReference type="InterPro" id="IPR037545">
    <property type="entry name" value="DENN_FNIP1/2"/>
</dbReference>
<evidence type="ECO:0000313" key="9">
    <source>
        <dbReference type="EMBL" id="ROJ62415.1"/>
    </source>
</evidence>
<evidence type="ECO:0000259" key="8">
    <source>
        <dbReference type="PROSITE" id="PS51836"/>
    </source>
</evidence>
<dbReference type="PRINTS" id="PR02073">
    <property type="entry name" value="FOLLICULNIP1"/>
</dbReference>
<feature type="region of interest" description="Disordered" evidence="7">
    <location>
        <begin position="629"/>
        <end position="671"/>
    </location>
</feature>
<evidence type="ECO:0000256" key="2">
    <source>
        <dbReference type="ARBA" id="ARBA00004656"/>
    </source>
</evidence>
<keyword evidence="4" id="KW-0963">Cytoplasm</keyword>
<dbReference type="AlphaFoldDB" id="A0A3N0XUB4"/>
<sequence>MICADLHSQGERWRGRVALSSVPPCPTASPHVFVPPLSSSAWSWSSPELEPSQIRLIVYQDCERRGRNVLFDSDARKRSTEDAPVTRVCGETQAKMFGKCCQLRPTGGSSSSLDSSSSCASEPREQSRFQASSRCSSDANMLGEMMFGSVAMSYKGSTLKIHQIRSPAQLMLSKVFTARTGGSAYGSLNTLQDSLEFISQDSNALRPEQNTTANGFLGSIDGCVSFSSFVFLLSLTAVRTGFSQLCSPRRALSEQGPLRLIKSASFFSGHSNPMDMPGRGPYDERDSGIARSASLSSLLITPFPSPGSSLTSSCASSYQRRWLRSQTTSLENGVFPRWSVEESFNMSDENSGPSLGVARKKKIAIGVIFLLSPNEEENAKFQDFFFSHFPLFESHMNKLKSAIEQAMILSRRSADASQRALAYSRMVDGLNEFRTTICNLYTMPRVSEPVWLTMMSGPPEKNQLCGHFMRELALLMEQASKNQFLPALLTAVLTNHLAWVPTVMPNGQPPLKIFLEKHSSPSVDMLAKTHPYNPLWAQLGDLYGAIGSPVRLSRTVVVGRRQELVQRLLYVLTYFIRCSELLETHLLESAEDEAIVMPGSLITTSLRRGEVEESDYVLVTVHKPSQDYLSQGAEAEGGYPSDDRSTYTDAEAPDEHKRPAVPEGDAPVCREAGSPRLETRVETVVKIGSTSPCERRTSLEVSGDVRPEVEVGGVPIRILHSSSVPLEKKPPDKSSTLTTFHLDENEPSAKVTFLIGDSMSPESDMESRQLKVEEEIKKHKKLLKDIQQRQSNGEAKLKVDQIKTNDSKNGGFVKWSPRVRGDCTDMFDEYFSDDNPVETRTIDDVFPTPAQIGTKGAPNLQGCQVRVHGLTSAPSDKDGCGCNAGDVSVGCCKTCCSAEQDKGIEISLCVPSQGTAGDKTKALPLNDWEIPRNESSDSALGDSESEDAGQELPRQESDGTLYSDDQADWQDELEVPLPGAKLVENYSKPSIANFGRSLFGGYCPTYVPDFVLHGAPNDEKLRQNLVSDLAHAVQHPVLDEPIAEAVCIIADTDKWSVQVASSQRRPSEKLGQEVLVSNLVSNLLQSTYQLYRLNLSPNFCIMHLEDRLQELYFKSKMLAEYLKGQTRVHVKELGMVLGIESNDLPLLAAIASTHSPYVAQILL</sequence>